<dbReference type="GO" id="GO:0009073">
    <property type="term" value="P:aromatic amino acid family biosynthetic process"/>
    <property type="evidence" value="ECO:0007669"/>
    <property type="project" value="UniProtKB-KW"/>
</dbReference>
<feature type="binding site" evidence="11">
    <location>
        <position position="14"/>
    </location>
    <ligand>
        <name>Mg(2+)</name>
        <dbReference type="ChEBI" id="CHEBI:18420"/>
    </ligand>
</feature>
<evidence type="ECO:0000313" key="12">
    <source>
        <dbReference type="EMBL" id="SHI92514.1"/>
    </source>
</evidence>
<dbReference type="RefSeq" id="WP_175548398.1">
    <property type="nucleotide sequence ID" value="NZ_FQZS01000011.1"/>
</dbReference>
<dbReference type="EC" id="2.7.1.71" evidence="3 11"/>
<sequence length="176" mass="20290">MNIILVGFSGAGKTTVGREISKLANMGFIDTDTLIERRSGLIIQDIFKYYGQRYFRYVEKEIINELRFTKNKVISTGGGAFISKNNIENLKATGVVFFLNASMDTILREGTPANRPLLVNEDRIMIEKLYNSRMPFYKKADYELYIDNKTPYTIAKEIINIFCSYRKNYGNIKESF</sequence>
<comment type="pathway">
    <text evidence="1 11">Metabolic intermediate biosynthesis; chorismate biosynthesis; chorismate from D-erythrose 4-phosphate and phosphoenolpyruvate: step 5/7.</text>
</comment>
<dbReference type="CDD" id="cd00464">
    <property type="entry name" value="SK"/>
    <property type="match status" value="1"/>
</dbReference>
<evidence type="ECO:0000256" key="3">
    <source>
        <dbReference type="ARBA" id="ARBA00012154"/>
    </source>
</evidence>
<protein>
    <recommendedName>
        <fullName evidence="3 11">Shikimate kinase</fullName>
        <shortName evidence="11">SK</shortName>
        <ecNumber evidence="3 11">2.7.1.71</ecNumber>
    </recommendedName>
</protein>
<evidence type="ECO:0000256" key="11">
    <source>
        <dbReference type="HAMAP-Rule" id="MF_00109"/>
    </source>
</evidence>
<keyword evidence="13" id="KW-1185">Reference proteome</keyword>
<comment type="similarity">
    <text evidence="2 11">Belongs to the shikimate kinase family.</text>
</comment>
<evidence type="ECO:0000256" key="10">
    <source>
        <dbReference type="ARBA" id="ARBA00048567"/>
    </source>
</evidence>
<dbReference type="STRING" id="1122184.SAMN02745176_01810"/>
<keyword evidence="11" id="KW-0963">Cytoplasm</keyword>
<dbReference type="UniPathway" id="UPA00053">
    <property type="reaction ID" value="UER00088"/>
</dbReference>
<accession>A0A1M6F445</accession>
<evidence type="ECO:0000256" key="7">
    <source>
        <dbReference type="ARBA" id="ARBA00022777"/>
    </source>
</evidence>
<comment type="caution">
    <text evidence="11">Lacks conserved residue(s) required for the propagation of feature annotation.</text>
</comment>
<gene>
    <name evidence="11" type="primary">aroK</name>
    <name evidence="12" type="ORF">SAMN02745176_01810</name>
</gene>
<dbReference type="PANTHER" id="PTHR21087">
    <property type="entry name" value="SHIKIMATE KINASE"/>
    <property type="match status" value="1"/>
</dbReference>
<evidence type="ECO:0000256" key="2">
    <source>
        <dbReference type="ARBA" id="ARBA00006997"/>
    </source>
</evidence>
<dbReference type="GO" id="GO:0005829">
    <property type="term" value="C:cytosol"/>
    <property type="evidence" value="ECO:0007669"/>
    <property type="project" value="TreeGrafter"/>
</dbReference>
<evidence type="ECO:0000256" key="4">
    <source>
        <dbReference type="ARBA" id="ARBA00022605"/>
    </source>
</evidence>
<feature type="binding site" evidence="11">
    <location>
        <position position="133"/>
    </location>
    <ligand>
        <name>substrate</name>
    </ligand>
</feature>
<dbReference type="Gene3D" id="3.40.50.300">
    <property type="entry name" value="P-loop containing nucleotide triphosphate hydrolases"/>
    <property type="match status" value="1"/>
</dbReference>
<feature type="binding site" evidence="11">
    <location>
        <position position="32"/>
    </location>
    <ligand>
        <name>substrate</name>
    </ligand>
</feature>
<dbReference type="Proteomes" id="UP000184442">
    <property type="component" value="Unassembled WGS sequence"/>
</dbReference>
<dbReference type="GO" id="GO:0000287">
    <property type="term" value="F:magnesium ion binding"/>
    <property type="evidence" value="ECO:0007669"/>
    <property type="project" value="UniProtKB-UniRule"/>
</dbReference>
<keyword evidence="11" id="KW-0479">Metal-binding</keyword>
<feature type="binding site" evidence="11">
    <location>
        <position position="56"/>
    </location>
    <ligand>
        <name>substrate</name>
    </ligand>
</feature>
<dbReference type="HAMAP" id="MF_00109">
    <property type="entry name" value="Shikimate_kinase"/>
    <property type="match status" value="1"/>
</dbReference>
<dbReference type="GO" id="GO:0008652">
    <property type="term" value="P:amino acid biosynthetic process"/>
    <property type="evidence" value="ECO:0007669"/>
    <property type="project" value="UniProtKB-KW"/>
</dbReference>
<comment type="subunit">
    <text evidence="11">Monomer.</text>
</comment>
<keyword evidence="4 11" id="KW-0028">Amino-acid biosynthesis</keyword>
<keyword evidence="11" id="KW-0460">Magnesium</keyword>
<dbReference type="AlphaFoldDB" id="A0A1M6F445"/>
<reference evidence="12 13" key="1">
    <citation type="submission" date="2016-11" db="EMBL/GenBank/DDBJ databases">
        <authorList>
            <person name="Jaros S."/>
            <person name="Januszkiewicz K."/>
            <person name="Wedrychowicz H."/>
        </authorList>
    </citation>
    <scope>NUCLEOTIDE SEQUENCE [LARGE SCALE GENOMIC DNA]</scope>
    <source>
        <strain evidence="12 13">DSM 19022</strain>
    </source>
</reference>
<dbReference type="GO" id="GO:0009423">
    <property type="term" value="P:chorismate biosynthetic process"/>
    <property type="evidence" value="ECO:0007669"/>
    <property type="project" value="UniProtKB-UniRule"/>
</dbReference>
<dbReference type="GO" id="GO:0004765">
    <property type="term" value="F:shikimate kinase activity"/>
    <property type="evidence" value="ECO:0007669"/>
    <property type="project" value="UniProtKB-UniRule"/>
</dbReference>
<comment type="subcellular location">
    <subcellularLocation>
        <location evidence="11">Cytoplasm</location>
    </subcellularLocation>
</comment>
<name>A0A1M6F445_9FIRM</name>
<evidence type="ECO:0000256" key="5">
    <source>
        <dbReference type="ARBA" id="ARBA00022679"/>
    </source>
</evidence>
<organism evidence="12 13">
    <name type="scientific">Lutispora thermophila DSM 19022</name>
    <dbReference type="NCBI Taxonomy" id="1122184"/>
    <lineage>
        <taxon>Bacteria</taxon>
        <taxon>Bacillati</taxon>
        <taxon>Bacillota</taxon>
        <taxon>Clostridia</taxon>
        <taxon>Lutisporales</taxon>
        <taxon>Lutisporaceae</taxon>
        <taxon>Lutispora</taxon>
    </lineage>
</organism>
<evidence type="ECO:0000256" key="6">
    <source>
        <dbReference type="ARBA" id="ARBA00022741"/>
    </source>
</evidence>
<keyword evidence="5 11" id="KW-0808">Transferase</keyword>
<evidence type="ECO:0000256" key="9">
    <source>
        <dbReference type="ARBA" id="ARBA00023141"/>
    </source>
</evidence>
<dbReference type="InterPro" id="IPR000623">
    <property type="entry name" value="Shikimate_kinase/TSH1"/>
</dbReference>
<dbReference type="InterPro" id="IPR031322">
    <property type="entry name" value="Shikimate/glucono_kinase"/>
</dbReference>
<comment type="cofactor">
    <cofactor evidence="11">
        <name>Mg(2+)</name>
        <dbReference type="ChEBI" id="CHEBI:18420"/>
    </cofactor>
    <text evidence="11">Binds 1 Mg(2+) ion per subunit.</text>
</comment>
<comment type="function">
    <text evidence="11">Catalyzes the specific phosphorylation of the 3-hydroxyl group of shikimic acid using ATP as a cosubstrate.</text>
</comment>
<dbReference type="PROSITE" id="PS01128">
    <property type="entry name" value="SHIKIMATE_KINASE"/>
    <property type="match status" value="1"/>
</dbReference>
<comment type="catalytic activity">
    <reaction evidence="10 11">
        <text>shikimate + ATP = 3-phosphoshikimate + ADP + H(+)</text>
        <dbReference type="Rhea" id="RHEA:13121"/>
        <dbReference type="ChEBI" id="CHEBI:15378"/>
        <dbReference type="ChEBI" id="CHEBI:30616"/>
        <dbReference type="ChEBI" id="CHEBI:36208"/>
        <dbReference type="ChEBI" id="CHEBI:145989"/>
        <dbReference type="ChEBI" id="CHEBI:456216"/>
        <dbReference type="EC" id="2.7.1.71"/>
    </reaction>
</comment>
<keyword evidence="6 11" id="KW-0547">Nucleotide-binding</keyword>
<dbReference type="PRINTS" id="PR01100">
    <property type="entry name" value="SHIKIMTKNASE"/>
</dbReference>
<dbReference type="Pfam" id="PF01202">
    <property type="entry name" value="SKI"/>
    <property type="match status" value="1"/>
</dbReference>
<keyword evidence="7 11" id="KW-0418">Kinase</keyword>
<dbReference type="EMBL" id="FQZS01000011">
    <property type="protein sequence ID" value="SHI92514.1"/>
    <property type="molecule type" value="Genomic_DNA"/>
</dbReference>
<dbReference type="InterPro" id="IPR023000">
    <property type="entry name" value="Shikimate_kinase_CS"/>
</dbReference>
<proteinExistence type="inferred from homology"/>
<keyword evidence="9 11" id="KW-0057">Aromatic amino acid biosynthesis</keyword>
<dbReference type="SUPFAM" id="SSF52540">
    <property type="entry name" value="P-loop containing nucleoside triphosphate hydrolases"/>
    <property type="match status" value="1"/>
</dbReference>
<dbReference type="GO" id="GO:0005524">
    <property type="term" value="F:ATP binding"/>
    <property type="evidence" value="ECO:0007669"/>
    <property type="project" value="UniProtKB-UniRule"/>
</dbReference>
<feature type="binding site" evidence="11">
    <location>
        <position position="78"/>
    </location>
    <ligand>
        <name>substrate</name>
    </ligand>
</feature>
<feature type="binding site" evidence="11">
    <location>
        <position position="115"/>
    </location>
    <ligand>
        <name>ATP</name>
        <dbReference type="ChEBI" id="CHEBI:30616"/>
    </ligand>
</feature>
<evidence type="ECO:0000313" key="13">
    <source>
        <dbReference type="Proteomes" id="UP000184442"/>
    </source>
</evidence>
<dbReference type="PANTHER" id="PTHR21087:SF16">
    <property type="entry name" value="SHIKIMATE KINASE 1, CHLOROPLASTIC"/>
    <property type="match status" value="1"/>
</dbReference>
<evidence type="ECO:0000256" key="1">
    <source>
        <dbReference type="ARBA" id="ARBA00004842"/>
    </source>
</evidence>
<dbReference type="InterPro" id="IPR027417">
    <property type="entry name" value="P-loop_NTPase"/>
</dbReference>
<keyword evidence="8 11" id="KW-0067">ATP-binding</keyword>
<feature type="binding site" evidence="11">
    <location>
        <begin position="10"/>
        <end position="15"/>
    </location>
    <ligand>
        <name>ATP</name>
        <dbReference type="ChEBI" id="CHEBI:30616"/>
    </ligand>
</feature>
<evidence type="ECO:0000256" key="8">
    <source>
        <dbReference type="ARBA" id="ARBA00022840"/>
    </source>
</evidence>